<reference evidence="2 3" key="1">
    <citation type="submission" date="2018-04" db="EMBL/GenBank/DDBJ databases">
        <authorList>
            <person name="Vogel A."/>
        </authorList>
    </citation>
    <scope>NUCLEOTIDE SEQUENCE [LARGE SCALE GENOMIC DNA]</scope>
</reference>
<feature type="compositionally biased region" description="Basic and acidic residues" evidence="1">
    <location>
        <begin position="1"/>
        <end position="14"/>
    </location>
</feature>
<sequence length="72" mass="8105">MFEAKQEKNGRRYDMQPPTRPPTEFKQTAKWAPTEKVGTGGEFRLWRASRSPLACPLVDIPNVRDSKMAAAG</sequence>
<evidence type="ECO:0000313" key="3">
    <source>
        <dbReference type="Proteomes" id="UP000595140"/>
    </source>
</evidence>
<evidence type="ECO:0000313" key="2">
    <source>
        <dbReference type="EMBL" id="VFQ62739.1"/>
    </source>
</evidence>
<name>A0A484KI62_9ASTE</name>
<evidence type="ECO:0000256" key="1">
    <source>
        <dbReference type="SAM" id="MobiDB-lite"/>
    </source>
</evidence>
<organism evidence="2 3">
    <name type="scientific">Cuscuta campestris</name>
    <dbReference type="NCBI Taxonomy" id="132261"/>
    <lineage>
        <taxon>Eukaryota</taxon>
        <taxon>Viridiplantae</taxon>
        <taxon>Streptophyta</taxon>
        <taxon>Embryophyta</taxon>
        <taxon>Tracheophyta</taxon>
        <taxon>Spermatophyta</taxon>
        <taxon>Magnoliopsida</taxon>
        <taxon>eudicotyledons</taxon>
        <taxon>Gunneridae</taxon>
        <taxon>Pentapetalae</taxon>
        <taxon>asterids</taxon>
        <taxon>lamiids</taxon>
        <taxon>Solanales</taxon>
        <taxon>Convolvulaceae</taxon>
        <taxon>Cuscuteae</taxon>
        <taxon>Cuscuta</taxon>
        <taxon>Cuscuta subgen. Grammica</taxon>
        <taxon>Cuscuta sect. Cleistogrammica</taxon>
    </lineage>
</organism>
<feature type="region of interest" description="Disordered" evidence="1">
    <location>
        <begin position="1"/>
        <end position="28"/>
    </location>
</feature>
<protein>
    <submittedName>
        <fullName evidence="2">Uncharacterized protein</fullName>
    </submittedName>
</protein>
<proteinExistence type="predicted"/>
<keyword evidence="3" id="KW-1185">Reference proteome</keyword>
<dbReference type="AlphaFoldDB" id="A0A484KI62"/>
<dbReference type="EMBL" id="OOIL02000231">
    <property type="protein sequence ID" value="VFQ62739.1"/>
    <property type="molecule type" value="Genomic_DNA"/>
</dbReference>
<gene>
    <name evidence="2" type="ORF">CCAM_LOCUS4515</name>
</gene>
<accession>A0A484KI62</accession>
<dbReference type="Proteomes" id="UP000595140">
    <property type="component" value="Unassembled WGS sequence"/>
</dbReference>